<evidence type="ECO:0008006" key="4">
    <source>
        <dbReference type="Google" id="ProtNLM"/>
    </source>
</evidence>
<evidence type="ECO:0000313" key="2">
    <source>
        <dbReference type="EMBL" id="QMV64089.1"/>
    </source>
</evidence>
<keyword evidence="1" id="KW-0732">Signal</keyword>
<dbReference type="Proteomes" id="UP000515276">
    <property type="component" value="Chromosome"/>
</dbReference>
<name>A0A7G5DQR4_9PSED</name>
<accession>A0A7G5DQR4</accession>
<reference evidence="2 3" key="1">
    <citation type="journal article" date="2020" name="G3 (Bethesda)">
        <title>CeMbio - The Caenorhabditis elegans Microbiome Resource.</title>
        <authorList>
            <person name="Dirksen P."/>
            <person name="Assie A."/>
            <person name="Zimmermann J."/>
            <person name="Zhang F."/>
            <person name="Tietje A.M."/>
            <person name="Marsh S.A."/>
            <person name="Felix M.A."/>
            <person name="Shapira M."/>
            <person name="Kaleta C."/>
            <person name="Schulenburg H."/>
            <person name="Samuel B."/>
        </authorList>
    </citation>
    <scope>NUCLEOTIDE SEQUENCE [LARGE SCALE GENOMIC DNA]</scope>
    <source>
        <strain evidence="2 3">MSPm1</strain>
    </source>
</reference>
<gene>
    <name evidence="2" type="ORF">HS968_03200</name>
</gene>
<protein>
    <recommendedName>
        <fullName evidence="4">DUF3757 domain-containing protein</fullName>
    </recommendedName>
</protein>
<evidence type="ECO:0000313" key="3">
    <source>
        <dbReference type="Proteomes" id="UP000515276"/>
    </source>
</evidence>
<feature type="signal peptide" evidence="1">
    <location>
        <begin position="1"/>
        <end position="19"/>
    </location>
</feature>
<organism evidence="2 3">
    <name type="scientific">Pseudomonas berkeleyensis</name>
    <dbReference type="NCBI Taxonomy" id="2726956"/>
    <lineage>
        <taxon>Bacteria</taxon>
        <taxon>Pseudomonadati</taxon>
        <taxon>Pseudomonadota</taxon>
        <taxon>Gammaproteobacteria</taxon>
        <taxon>Pseudomonadales</taxon>
        <taxon>Pseudomonadaceae</taxon>
        <taxon>Pseudomonas</taxon>
    </lineage>
</organism>
<proteinExistence type="predicted"/>
<feature type="chain" id="PRO_5028980371" description="DUF3757 domain-containing protein" evidence="1">
    <location>
        <begin position="20"/>
        <end position="127"/>
    </location>
</feature>
<dbReference type="EMBL" id="CP059139">
    <property type="protein sequence ID" value="QMV64089.1"/>
    <property type="molecule type" value="Genomic_DNA"/>
</dbReference>
<keyword evidence="3" id="KW-1185">Reference proteome</keyword>
<evidence type="ECO:0000256" key="1">
    <source>
        <dbReference type="SAM" id="SignalP"/>
    </source>
</evidence>
<sequence length="127" mass="14328">MNKSMYPIALTLISSLAYAEPANEYFSCQPYTAKSYAIGSGGSTDYDINCKIEPHIVECQRFRIDKSSLSASGGSYIYEYSDNKTKRKLVISRTNGTFYEDEIRQGAYETHSSLDGICELKKEVLKY</sequence>
<dbReference type="RefSeq" id="WP_182370117.1">
    <property type="nucleotide sequence ID" value="NZ_CP059139.1"/>
</dbReference>
<dbReference type="AlphaFoldDB" id="A0A7G5DQR4"/>